<dbReference type="SUPFAM" id="SSF88659">
    <property type="entry name" value="Sigma3 and sigma4 domains of RNA polymerase sigma factors"/>
    <property type="match status" value="1"/>
</dbReference>
<dbReference type="Gene3D" id="1.10.1740.10">
    <property type="match status" value="1"/>
</dbReference>
<sequence>METAQAYRTYKPLLFSLAYRMLGSVMDAEDIVHEAFLLLGAASDKTKINNIKAYLCKIVTNRCIDKLRSAAKQREVYIGTWLPEPIVEDDINDPSISLEKKETISTAFLLLLQQLTEVERAVFLLREVFQYDYDDIASIVGRSSTNCRQIFHRAKKGMMHRPDSVKPNDDHSNIYLEKFAQAVLDGNMDLVHAMLKKDAVFYSDGGGKVMAALRPIFSADHIARFLLGVITKLPANATYQFKNVNGSPGMIVMIDGRIDYVVSFEVNDGKIAKIYMVSNPDKLNHLNQ</sequence>
<dbReference type="InterPro" id="IPR013249">
    <property type="entry name" value="RNA_pol_sigma70_r4_t2"/>
</dbReference>
<evidence type="ECO:0000313" key="5">
    <source>
        <dbReference type="Proteomes" id="UP000199087"/>
    </source>
</evidence>
<accession>A0A0U1P3B8</accession>
<evidence type="ECO:0000259" key="2">
    <source>
        <dbReference type="Pfam" id="PF04542"/>
    </source>
</evidence>
<keyword evidence="5" id="KW-1185">Reference proteome</keyword>
<dbReference type="InterPro" id="IPR014303">
    <property type="entry name" value="RNA_pol_sigma-70_ECF"/>
</dbReference>
<organism evidence="4 5">
    <name type="scientific">Neobacillus massiliamazoniensis</name>
    <dbReference type="NCBI Taxonomy" id="1499688"/>
    <lineage>
        <taxon>Bacteria</taxon>
        <taxon>Bacillati</taxon>
        <taxon>Bacillota</taxon>
        <taxon>Bacilli</taxon>
        <taxon>Bacillales</taxon>
        <taxon>Bacillaceae</taxon>
        <taxon>Neobacillus</taxon>
    </lineage>
</organism>
<dbReference type="SUPFAM" id="SSF54427">
    <property type="entry name" value="NTF2-like"/>
    <property type="match status" value="1"/>
</dbReference>
<reference evidence="5" key="1">
    <citation type="submission" date="2015-05" db="EMBL/GenBank/DDBJ databases">
        <authorList>
            <person name="Urmite Genomes"/>
        </authorList>
    </citation>
    <scope>NUCLEOTIDE SEQUENCE [LARGE SCALE GENOMIC DNA]</scope>
    <source>
        <strain evidence="5">LF1</strain>
    </source>
</reference>
<proteinExistence type="predicted"/>
<dbReference type="InterPro" id="IPR036388">
    <property type="entry name" value="WH-like_DNA-bd_sf"/>
</dbReference>
<gene>
    <name evidence="4" type="ORF">BN000_04758</name>
</gene>
<dbReference type="Proteomes" id="UP000199087">
    <property type="component" value="Unassembled WGS sequence"/>
</dbReference>
<dbReference type="AlphaFoldDB" id="A0A0U1P3B8"/>
<dbReference type="Pfam" id="PF08281">
    <property type="entry name" value="Sigma70_r4_2"/>
    <property type="match status" value="1"/>
</dbReference>
<evidence type="ECO:0000256" key="1">
    <source>
        <dbReference type="ARBA" id="ARBA00011344"/>
    </source>
</evidence>
<dbReference type="OrthoDB" id="3211555at2"/>
<dbReference type="PANTHER" id="PTHR30173">
    <property type="entry name" value="SIGMA 19 FACTOR"/>
    <property type="match status" value="1"/>
</dbReference>
<dbReference type="InterPro" id="IPR007627">
    <property type="entry name" value="RNA_pol_sigma70_r2"/>
</dbReference>
<dbReference type="InterPro" id="IPR032710">
    <property type="entry name" value="NTF2-like_dom_sf"/>
</dbReference>
<dbReference type="Pfam" id="PF04542">
    <property type="entry name" value="Sigma70_r2"/>
    <property type="match status" value="1"/>
</dbReference>
<dbReference type="RefSeq" id="WP_090638923.1">
    <property type="nucleotide sequence ID" value="NZ_CVRB01000005.1"/>
</dbReference>
<dbReference type="NCBIfam" id="TIGR02937">
    <property type="entry name" value="sigma70-ECF"/>
    <property type="match status" value="1"/>
</dbReference>
<feature type="domain" description="RNA polymerase sigma-70 region 2" evidence="2">
    <location>
        <begin position="7"/>
        <end position="71"/>
    </location>
</feature>
<dbReference type="STRING" id="1499688.BN000_04758"/>
<dbReference type="InterPro" id="IPR013324">
    <property type="entry name" value="RNA_pol_sigma_r3/r4-like"/>
</dbReference>
<dbReference type="GO" id="GO:0006352">
    <property type="term" value="P:DNA-templated transcription initiation"/>
    <property type="evidence" value="ECO:0007669"/>
    <property type="project" value="InterPro"/>
</dbReference>
<protein>
    <submittedName>
        <fullName evidence="4">RNA polymerase sigma factor SigJ</fullName>
    </submittedName>
</protein>
<comment type="subunit">
    <text evidence="1">Interacts transiently with the RNA polymerase catalytic core formed by RpoA, RpoB, RpoC and RpoZ (2 alpha, 1 beta, 1 beta' and 1 omega subunit) to form the RNA polymerase holoenzyme that can initiate transcription.</text>
</comment>
<evidence type="ECO:0000259" key="3">
    <source>
        <dbReference type="Pfam" id="PF08281"/>
    </source>
</evidence>
<dbReference type="PANTHER" id="PTHR30173:SF36">
    <property type="entry name" value="ECF RNA POLYMERASE SIGMA FACTOR SIGJ"/>
    <property type="match status" value="1"/>
</dbReference>
<dbReference type="Gene3D" id="1.10.10.10">
    <property type="entry name" value="Winged helix-like DNA-binding domain superfamily/Winged helix DNA-binding domain"/>
    <property type="match status" value="1"/>
</dbReference>
<dbReference type="InterPro" id="IPR013325">
    <property type="entry name" value="RNA_pol_sigma_r2"/>
</dbReference>
<evidence type="ECO:0000313" key="4">
    <source>
        <dbReference type="EMBL" id="CRK84711.1"/>
    </source>
</evidence>
<dbReference type="InterPro" id="IPR014284">
    <property type="entry name" value="RNA_pol_sigma-70_dom"/>
</dbReference>
<dbReference type="EMBL" id="CVRB01000005">
    <property type="protein sequence ID" value="CRK84711.1"/>
    <property type="molecule type" value="Genomic_DNA"/>
</dbReference>
<dbReference type="NCBIfam" id="NF007214">
    <property type="entry name" value="PRK09636.1"/>
    <property type="match status" value="1"/>
</dbReference>
<dbReference type="GO" id="GO:0016987">
    <property type="term" value="F:sigma factor activity"/>
    <property type="evidence" value="ECO:0007669"/>
    <property type="project" value="InterPro"/>
</dbReference>
<dbReference type="GO" id="GO:0003677">
    <property type="term" value="F:DNA binding"/>
    <property type="evidence" value="ECO:0007669"/>
    <property type="project" value="InterPro"/>
</dbReference>
<name>A0A0U1P3B8_9BACI</name>
<dbReference type="SUPFAM" id="SSF88946">
    <property type="entry name" value="Sigma2 domain of RNA polymerase sigma factors"/>
    <property type="match status" value="1"/>
</dbReference>
<dbReference type="NCBIfam" id="TIGR02957">
    <property type="entry name" value="SigX4"/>
    <property type="match status" value="1"/>
</dbReference>
<dbReference type="InterPro" id="IPR052704">
    <property type="entry name" value="ECF_Sigma-70_Domain"/>
</dbReference>
<feature type="domain" description="RNA polymerase sigma factor 70 region 4 type 2" evidence="3">
    <location>
        <begin position="107"/>
        <end position="156"/>
    </location>
</feature>